<gene>
    <name evidence="6" type="ORF">B0A55_09376</name>
</gene>
<dbReference type="PANTHER" id="PTHR43712:SF11">
    <property type="entry name" value="O-METHYLTRANSFERASE (AFU_ORTHOLOGUE AFUA_2G17820)-RELATED"/>
    <property type="match status" value="1"/>
</dbReference>
<dbReference type="InterPro" id="IPR001077">
    <property type="entry name" value="COMT_C"/>
</dbReference>
<dbReference type="AlphaFoldDB" id="A0A4U0WQM3"/>
<keyword evidence="2" id="KW-0808">Transferase</keyword>
<dbReference type="OrthoDB" id="2410195at2759"/>
<organism evidence="6 7">
    <name type="scientific">Friedmanniomyces simplex</name>
    <dbReference type="NCBI Taxonomy" id="329884"/>
    <lineage>
        <taxon>Eukaryota</taxon>
        <taxon>Fungi</taxon>
        <taxon>Dikarya</taxon>
        <taxon>Ascomycota</taxon>
        <taxon>Pezizomycotina</taxon>
        <taxon>Dothideomycetes</taxon>
        <taxon>Dothideomycetidae</taxon>
        <taxon>Mycosphaerellales</taxon>
        <taxon>Teratosphaeriaceae</taxon>
        <taxon>Friedmanniomyces</taxon>
    </lineage>
</organism>
<dbReference type="PANTHER" id="PTHR43712">
    <property type="entry name" value="PUTATIVE (AFU_ORTHOLOGUE AFUA_4G14580)-RELATED"/>
    <property type="match status" value="1"/>
</dbReference>
<evidence type="ECO:0000256" key="2">
    <source>
        <dbReference type="ARBA" id="ARBA00022679"/>
    </source>
</evidence>
<evidence type="ECO:0000313" key="6">
    <source>
        <dbReference type="EMBL" id="TKA65391.1"/>
    </source>
</evidence>
<dbReference type="Gene3D" id="3.40.50.150">
    <property type="entry name" value="Vaccinia Virus protein VP39"/>
    <property type="match status" value="1"/>
</dbReference>
<evidence type="ECO:0000256" key="1">
    <source>
        <dbReference type="ARBA" id="ARBA00022603"/>
    </source>
</evidence>
<dbReference type="Pfam" id="PF00891">
    <property type="entry name" value="Methyltransf_2"/>
    <property type="match status" value="1"/>
</dbReference>
<accession>A0A4U0WQM3</accession>
<dbReference type="Proteomes" id="UP000309340">
    <property type="component" value="Unassembled WGS sequence"/>
</dbReference>
<dbReference type="PIRSF" id="PIRSF005739">
    <property type="entry name" value="O-mtase"/>
    <property type="match status" value="1"/>
</dbReference>
<dbReference type="GO" id="GO:0008171">
    <property type="term" value="F:O-methyltransferase activity"/>
    <property type="evidence" value="ECO:0007669"/>
    <property type="project" value="InterPro"/>
</dbReference>
<comment type="caution">
    <text evidence="6">The sequence shown here is derived from an EMBL/GenBank/DDBJ whole genome shotgun (WGS) entry which is preliminary data.</text>
</comment>
<dbReference type="InterPro" id="IPR016461">
    <property type="entry name" value="COMT-like"/>
</dbReference>
<keyword evidence="7" id="KW-1185">Reference proteome</keyword>
<dbReference type="SUPFAM" id="SSF46785">
    <property type="entry name" value="Winged helix' DNA-binding domain"/>
    <property type="match status" value="1"/>
</dbReference>
<name>A0A4U0WQM3_9PEZI</name>
<protein>
    <recommendedName>
        <fullName evidence="5">O-methyltransferase C-terminal domain-containing protein</fullName>
    </recommendedName>
</protein>
<dbReference type="InterPro" id="IPR036390">
    <property type="entry name" value="WH_DNA-bd_sf"/>
</dbReference>
<dbReference type="PROSITE" id="PS51683">
    <property type="entry name" value="SAM_OMT_II"/>
    <property type="match status" value="1"/>
</dbReference>
<feature type="active site" description="Proton acceptor" evidence="4">
    <location>
        <position position="309"/>
    </location>
</feature>
<dbReference type="InterPro" id="IPR036388">
    <property type="entry name" value="WH-like_DNA-bd_sf"/>
</dbReference>
<dbReference type="SUPFAM" id="SSF53335">
    <property type="entry name" value="S-adenosyl-L-methionine-dependent methyltransferases"/>
    <property type="match status" value="1"/>
</dbReference>
<evidence type="ECO:0000259" key="5">
    <source>
        <dbReference type="Pfam" id="PF00891"/>
    </source>
</evidence>
<sequence>MTLEQRIENLRKLAEADAAGDGSAHHALLTEIRNLQHTVETPIETTSRLNFQIIQNICLRIAIEKRFLQTIVGRHGEPITAAELEAPTETDRLLITRVMRVLSAVGLVSEVGEESYAANDVTRHAVTPGAIGALKHHFDLDMSMGGQLVDYMRRSPDKTIYQFAGEPEGNQTLFEFAHGHPTIFGLLSSDTDKGREQKESFDEYMAGKRMTGSMQQWFDIYPASARLADTRTGSDNVLIVDVGGGPGQEIVGLKKRHPELPGRYVLQDLPITLDRIDRLPEGVEKMPYDFFTPQPIAGARAYFLRDIMHNWSDAKCKSILQNVAAAMDKDYSTLLIDQYVLTPIGADLRAAEMDILMLLHTSGIQRTVPMWENLLSSAGLELVKIWSSNGASESVLEVKKL</sequence>
<keyword evidence="3" id="KW-0949">S-adenosyl-L-methionine</keyword>
<reference evidence="6 7" key="1">
    <citation type="submission" date="2017-03" db="EMBL/GenBank/DDBJ databases">
        <title>Genomes of endolithic fungi from Antarctica.</title>
        <authorList>
            <person name="Coleine C."/>
            <person name="Masonjones S."/>
            <person name="Stajich J.E."/>
        </authorList>
    </citation>
    <scope>NUCLEOTIDE SEQUENCE [LARGE SCALE GENOMIC DNA]</scope>
    <source>
        <strain evidence="6 7">CCFEE 5184</strain>
    </source>
</reference>
<evidence type="ECO:0000313" key="7">
    <source>
        <dbReference type="Proteomes" id="UP000309340"/>
    </source>
</evidence>
<keyword evidence="1" id="KW-0489">Methyltransferase</keyword>
<proteinExistence type="predicted"/>
<evidence type="ECO:0000256" key="3">
    <source>
        <dbReference type="ARBA" id="ARBA00022691"/>
    </source>
</evidence>
<dbReference type="STRING" id="329884.A0A4U0WQM3"/>
<dbReference type="GO" id="GO:0032259">
    <property type="term" value="P:methylation"/>
    <property type="evidence" value="ECO:0007669"/>
    <property type="project" value="UniProtKB-KW"/>
</dbReference>
<dbReference type="EMBL" id="NAJQ01000740">
    <property type="protein sequence ID" value="TKA65391.1"/>
    <property type="molecule type" value="Genomic_DNA"/>
</dbReference>
<dbReference type="InterPro" id="IPR029063">
    <property type="entry name" value="SAM-dependent_MTases_sf"/>
</dbReference>
<dbReference type="Gene3D" id="1.10.10.10">
    <property type="entry name" value="Winged helix-like DNA-binding domain superfamily/Winged helix DNA-binding domain"/>
    <property type="match status" value="1"/>
</dbReference>
<evidence type="ECO:0000256" key="4">
    <source>
        <dbReference type="PIRSR" id="PIRSR005739-1"/>
    </source>
</evidence>
<feature type="domain" description="O-methyltransferase C-terminal" evidence="5">
    <location>
        <begin position="238"/>
        <end position="380"/>
    </location>
</feature>